<dbReference type="InterPro" id="IPR005468">
    <property type="entry name" value="Avidin/str"/>
</dbReference>
<gene>
    <name evidence="6" type="primary">LOC113991752</name>
</gene>
<accession>A0A6J2H942</accession>
<dbReference type="GO" id="GO:0007417">
    <property type="term" value="P:central nervous system development"/>
    <property type="evidence" value="ECO:0007669"/>
    <property type="project" value="TreeGrafter"/>
</dbReference>
<dbReference type="PANTHER" id="PTHR12654">
    <property type="entry name" value="BILE ACID BETA-GLUCOSIDASE-RELATED"/>
    <property type="match status" value="1"/>
</dbReference>
<evidence type="ECO:0000256" key="2">
    <source>
        <dbReference type="ARBA" id="ARBA00022525"/>
    </source>
</evidence>
<dbReference type="Gene3D" id="2.40.128.30">
    <property type="entry name" value="Avidin-like"/>
    <property type="match status" value="1"/>
</dbReference>
<evidence type="ECO:0000313" key="5">
    <source>
        <dbReference type="Proteomes" id="UP000504627"/>
    </source>
</evidence>
<evidence type="ECO:0000259" key="4">
    <source>
        <dbReference type="Pfam" id="PF12215"/>
    </source>
</evidence>
<evidence type="ECO:0000256" key="3">
    <source>
        <dbReference type="ARBA" id="ARBA00022729"/>
    </source>
</evidence>
<dbReference type="InterPro" id="IPR024462">
    <property type="entry name" value="GH116_N"/>
</dbReference>
<dbReference type="PANTHER" id="PTHR12654:SF0">
    <property type="entry name" value="NON-LYSOSOMAL GLUCOSYLCERAMIDASE"/>
    <property type="match status" value="1"/>
</dbReference>
<dbReference type="GO" id="GO:0008422">
    <property type="term" value="F:beta-glucosidase activity"/>
    <property type="evidence" value="ECO:0007669"/>
    <property type="project" value="TreeGrafter"/>
</dbReference>
<dbReference type="RefSeq" id="XP_027584105.2">
    <property type="nucleotide sequence ID" value="XM_027728304.2"/>
</dbReference>
<feature type="domain" description="Glycosyl-hydrolase family 116 N-terminal" evidence="4">
    <location>
        <begin position="1"/>
        <end position="188"/>
    </location>
</feature>
<keyword evidence="5" id="KW-1185">Reference proteome</keyword>
<dbReference type="AlphaFoldDB" id="A0A6J2H942"/>
<proteinExistence type="predicted"/>
<keyword evidence="3" id="KW-0732">Signal</keyword>
<dbReference type="Pfam" id="PF01382">
    <property type="entry name" value="Avidin"/>
    <property type="match status" value="1"/>
</dbReference>
<dbReference type="SUPFAM" id="SSF50876">
    <property type="entry name" value="Avidin/streptavidin"/>
    <property type="match status" value="1"/>
</dbReference>
<dbReference type="InterPro" id="IPR052566">
    <property type="entry name" value="Non-lysos_glucosylceramidase"/>
</dbReference>
<dbReference type="InterPro" id="IPR036896">
    <property type="entry name" value="Avidin-like_sf"/>
</dbReference>
<protein>
    <submittedName>
        <fullName evidence="6">Non-lysosomal glucosylceramidase-like</fullName>
    </submittedName>
</protein>
<reference evidence="6" key="1">
    <citation type="submission" date="2025-08" db="UniProtKB">
        <authorList>
            <consortium name="RefSeq"/>
        </authorList>
    </citation>
    <scope>IDENTIFICATION</scope>
    <source>
        <tissue evidence="6">Muscle</tissue>
    </source>
</reference>
<dbReference type="GeneID" id="113991752"/>
<evidence type="ECO:0000256" key="1">
    <source>
        <dbReference type="ARBA" id="ARBA00004613"/>
    </source>
</evidence>
<dbReference type="Proteomes" id="UP000504627">
    <property type="component" value="Unplaced"/>
</dbReference>
<name>A0A6J2H942_9PASS</name>
<organism evidence="5 6">
    <name type="scientific">Pipra filicauda</name>
    <name type="common">Wire-tailed manakin</name>
    <dbReference type="NCBI Taxonomy" id="649802"/>
    <lineage>
        <taxon>Eukaryota</taxon>
        <taxon>Metazoa</taxon>
        <taxon>Chordata</taxon>
        <taxon>Craniata</taxon>
        <taxon>Vertebrata</taxon>
        <taxon>Euteleostomi</taxon>
        <taxon>Archelosauria</taxon>
        <taxon>Archosauria</taxon>
        <taxon>Dinosauria</taxon>
        <taxon>Saurischia</taxon>
        <taxon>Theropoda</taxon>
        <taxon>Coelurosauria</taxon>
        <taxon>Aves</taxon>
        <taxon>Neognathae</taxon>
        <taxon>Neoaves</taxon>
        <taxon>Telluraves</taxon>
        <taxon>Australaves</taxon>
        <taxon>Passeriformes</taxon>
        <taxon>Pipridae</taxon>
        <taxon>Pipra</taxon>
    </lineage>
</organism>
<comment type="subcellular location">
    <subcellularLocation>
        <location evidence="1">Secreted</location>
    </subcellularLocation>
</comment>
<sequence>MVYELPGQKVVLTCRQVSPVIPHDYKDSSLPVEVFIWEVENGRDEDMEVSTMFSLQNGMGRKEDRSGGHWNEPFALEKDGERVAGVLLHHCTSVNPFTLAISAQEKAGTGVTHLTAFNPTGLGREVWQDLLQDGRLDSPTGQSSLTEKGEVTAAAVCASCRVPARGHRTLELALAWDMPCVHFGSKEKPPFKAHSQGRGTKVLSLRVTVVRLEGYCDSITIFTGQCFVDKDGKETLRTMWLLWSHVDDLENDWKATM</sequence>
<dbReference type="Pfam" id="PF12215">
    <property type="entry name" value="Glyco_hydr_116N"/>
    <property type="match status" value="1"/>
</dbReference>
<dbReference type="GO" id="GO:0009374">
    <property type="term" value="F:biotin binding"/>
    <property type="evidence" value="ECO:0007669"/>
    <property type="project" value="InterPro"/>
</dbReference>
<dbReference type="InParanoid" id="A0A6J2H942"/>
<keyword evidence="2" id="KW-0964">Secreted</keyword>
<evidence type="ECO:0000313" key="6">
    <source>
        <dbReference type="RefSeq" id="XP_027584105.2"/>
    </source>
</evidence>
<dbReference type="GO" id="GO:0005576">
    <property type="term" value="C:extracellular region"/>
    <property type="evidence" value="ECO:0007669"/>
    <property type="project" value="UniProtKB-SubCell"/>
</dbReference>